<evidence type="ECO:0000256" key="2">
    <source>
        <dbReference type="ARBA" id="ARBA00009671"/>
    </source>
</evidence>
<evidence type="ECO:0000313" key="9">
    <source>
        <dbReference type="Proteomes" id="UP000595437"/>
    </source>
</evidence>
<dbReference type="InterPro" id="IPR049452">
    <property type="entry name" value="Anoctamin_TM"/>
</dbReference>
<feature type="domain" description="Anoctamin transmembrane" evidence="7">
    <location>
        <begin position="2"/>
        <end position="112"/>
    </location>
</feature>
<organism evidence="8 9">
    <name type="scientific">Caligus rogercresseyi</name>
    <name type="common">Sea louse</name>
    <dbReference type="NCBI Taxonomy" id="217165"/>
    <lineage>
        <taxon>Eukaryota</taxon>
        <taxon>Metazoa</taxon>
        <taxon>Ecdysozoa</taxon>
        <taxon>Arthropoda</taxon>
        <taxon>Crustacea</taxon>
        <taxon>Multicrustacea</taxon>
        <taxon>Hexanauplia</taxon>
        <taxon>Copepoda</taxon>
        <taxon>Siphonostomatoida</taxon>
        <taxon>Caligidae</taxon>
        <taxon>Caligus</taxon>
    </lineage>
</organism>
<evidence type="ECO:0000256" key="5">
    <source>
        <dbReference type="ARBA" id="ARBA00023136"/>
    </source>
</evidence>
<evidence type="ECO:0000256" key="3">
    <source>
        <dbReference type="ARBA" id="ARBA00022692"/>
    </source>
</evidence>
<dbReference type="GO" id="GO:0005886">
    <property type="term" value="C:plasma membrane"/>
    <property type="evidence" value="ECO:0007669"/>
    <property type="project" value="TreeGrafter"/>
</dbReference>
<dbReference type="OrthoDB" id="296386at2759"/>
<gene>
    <name evidence="8" type="ORF">FKW44_016107</name>
</gene>
<feature type="non-terminal residue" evidence="8">
    <location>
        <position position="1"/>
    </location>
</feature>
<dbReference type="GO" id="GO:0005254">
    <property type="term" value="F:chloride channel activity"/>
    <property type="evidence" value="ECO:0007669"/>
    <property type="project" value="TreeGrafter"/>
</dbReference>
<reference evidence="9" key="1">
    <citation type="submission" date="2021-01" db="EMBL/GenBank/DDBJ databases">
        <title>Caligus Genome Assembly.</title>
        <authorList>
            <person name="Gallardo-Escarate C."/>
        </authorList>
    </citation>
    <scope>NUCLEOTIDE SEQUENCE [LARGE SCALE GENOMIC DNA]</scope>
</reference>
<protein>
    <recommendedName>
        <fullName evidence="6">Anoctamin</fullName>
    </recommendedName>
</protein>
<evidence type="ECO:0000313" key="8">
    <source>
        <dbReference type="EMBL" id="QQP41663.1"/>
    </source>
</evidence>
<dbReference type="InterPro" id="IPR007632">
    <property type="entry name" value="Anoctamin"/>
</dbReference>
<keyword evidence="5 6" id="KW-0472">Membrane</keyword>
<keyword evidence="3 6" id="KW-0812">Transmembrane</keyword>
<evidence type="ECO:0000256" key="4">
    <source>
        <dbReference type="ARBA" id="ARBA00022989"/>
    </source>
</evidence>
<feature type="transmembrane region" description="Helical" evidence="6">
    <location>
        <begin position="77"/>
        <end position="95"/>
    </location>
</feature>
<proteinExistence type="inferred from homology"/>
<dbReference type="EMBL" id="CP045900">
    <property type="protein sequence ID" value="QQP41663.1"/>
    <property type="molecule type" value="Genomic_DNA"/>
</dbReference>
<dbReference type="PANTHER" id="PTHR12308:SF74">
    <property type="entry name" value="ANOCTAMIN"/>
    <property type="match status" value="1"/>
</dbReference>
<evidence type="ECO:0000259" key="7">
    <source>
        <dbReference type="Pfam" id="PF04547"/>
    </source>
</evidence>
<dbReference type="Proteomes" id="UP000595437">
    <property type="component" value="Chromosome 11"/>
</dbReference>
<dbReference type="PANTHER" id="PTHR12308">
    <property type="entry name" value="ANOCTAMIN"/>
    <property type="match status" value="1"/>
</dbReference>
<accession>A0A7T8K076</accession>
<dbReference type="Pfam" id="PF04547">
    <property type="entry name" value="Anoctamin"/>
    <property type="match status" value="1"/>
</dbReference>
<name>A0A7T8K076_CALRO</name>
<keyword evidence="4 6" id="KW-1133">Transmembrane helix</keyword>
<evidence type="ECO:0000256" key="1">
    <source>
        <dbReference type="ARBA" id="ARBA00004141"/>
    </source>
</evidence>
<comment type="caution">
    <text evidence="6">Lacks conserved residue(s) required for the propagation of feature annotation.</text>
</comment>
<evidence type="ECO:0000256" key="6">
    <source>
        <dbReference type="RuleBase" id="RU280814"/>
    </source>
</evidence>
<comment type="similarity">
    <text evidence="2 6">Belongs to the anoctamin family.</text>
</comment>
<sequence length="122" mass="13985">SLCPLAAVIALFNNLLELKVNSFKLCRMVRKPTPRANRDLGAWYEAFNLTVILSIMTNLALLSMDPDVQYFAGTSEYVLIFVVLEHVFLSIKVLIDKAIPDVSRRVKFNMDRDEYLLKHKPL</sequence>
<feature type="transmembrane region" description="Helical" evidence="6">
    <location>
        <begin position="40"/>
        <end position="62"/>
    </location>
</feature>
<dbReference type="AlphaFoldDB" id="A0A7T8K076"/>
<comment type="subcellular location">
    <subcellularLocation>
        <location evidence="1 6">Membrane</location>
        <topology evidence="1 6">Multi-pass membrane protein</topology>
    </subcellularLocation>
</comment>
<keyword evidence="9" id="KW-1185">Reference proteome</keyword>